<dbReference type="PANTHER" id="PTHR24240">
    <property type="entry name" value="OPSIN"/>
    <property type="match status" value="1"/>
</dbReference>
<dbReference type="PRINTS" id="PR00237">
    <property type="entry name" value="GPCRRHODOPSN"/>
</dbReference>
<protein>
    <submittedName>
        <fullName evidence="13">Uncharacterized protein</fullName>
    </submittedName>
</protein>
<dbReference type="InterPro" id="IPR001879">
    <property type="entry name" value="GPCR_2_extracellular_dom"/>
</dbReference>
<keyword evidence="8" id="KW-0807">Transducer</keyword>
<feature type="compositionally biased region" description="Polar residues" evidence="9">
    <location>
        <begin position="1037"/>
        <end position="1047"/>
    </location>
</feature>
<evidence type="ECO:0000256" key="2">
    <source>
        <dbReference type="ARBA" id="ARBA00022692"/>
    </source>
</evidence>
<evidence type="ECO:0000256" key="3">
    <source>
        <dbReference type="ARBA" id="ARBA00022989"/>
    </source>
</evidence>
<dbReference type="CDD" id="cd00637">
    <property type="entry name" value="7tm_classA_rhodopsin-like"/>
    <property type="match status" value="1"/>
</dbReference>
<feature type="region of interest" description="Disordered" evidence="9">
    <location>
        <begin position="778"/>
        <end position="834"/>
    </location>
</feature>
<feature type="compositionally biased region" description="Polar residues" evidence="9">
    <location>
        <begin position="789"/>
        <end position="816"/>
    </location>
</feature>
<evidence type="ECO:0000256" key="1">
    <source>
        <dbReference type="ARBA" id="ARBA00004141"/>
    </source>
</evidence>
<evidence type="ECO:0000313" key="14">
    <source>
        <dbReference type="Proteomes" id="UP001519460"/>
    </source>
</evidence>
<feature type="transmembrane region" description="Helical" evidence="10">
    <location>
        <begin position="199"/>
        <end position="220"/>
    </location>
</feature>
<keyword evidence="14" id="KW-1185">Reference proteome</keyword>
<dbReference type="InterPro" id="IPR000832">
    <property type="entry name" value="GPCR_2_secretin-like"/>
</dbReference>
<feature type="transmembrane region" description="Helical" evidence="10">
    <location>
        <begin position="496"/>
        <end position="518"/>
    </location>
</feature>
<dbReference type="PROSITE" id="PS50261">
    <property type="entry name" value="G_PROTEIN_RECEP_F2_4"/>
    <property type="match status" value="1"/>
</dbReference>
<dbReference type="InterPro" id="IPR036445">
    <property type="entry name" value="GPCR_2_extracell_dom_sf"/>
</dbReference>
<dbReference type="GO" id="GO:0004930">
    <property type="term" value="F:G protein-coupled receptor activity"/>
    <property type="evidence" value="ECO:0007669"/>
    <property type="project" value="UniProtKB-KW"/>
</dbReference>
<evidence type="ECO:0000256" key="7">
    <source>
        <dbReference type="ARBA" id="ARBA00023180"/>
    </source>
</evidence>
<feature type="transmembrane region" description="Helical" evidence="10">
    <location>
        <begin position="415"/>
        <end position="442"/>
    </location>
</feature>
<proteinExistence type="predicted"/>
<sequence length="1157" mass="125197">MSWARNLLDERNTHAHMSSSQKDCSRSAGDLRPQGFGRVCPVIWDGWLCWPPTLAGTTIKQPCPDIYHFNTSQSAHRQCMRNGTWYRDWIPGSPHGWTNYTLCVIAPDVNHGVLSNAGASVLGYDVTPGATIAASGSEAKGIGNASTEPAEGLSSGVEVPVDAVLGTVVHGVSAVCLLLAVVTWITLRLTDRLATRRYQILTACMVAAFVFHVIVLTTHFQAMSVALSANVGGTTAAPEYLGSDVRLPQTGTPSGTHAGRAPGAVGTLDGTGHSSEGGMDGGAYAVPDNREASLSQSFDAEENEYLIGSGSQRAKKGAAGKNAGDDSWVTLCEVGRAFFLLSDVALYSFLFAMSLYYTLVVLGNTLNFSRLLTLFLLGLGLPAVFVVFSILLYTFLPSETGLGFSCTVASLDDEFHWATTGPKLICIVLSMCLMTVSTYGFWRLKFPALHTSSETFYARQGVVKTLIFLFIGSLAELFFLVTQYQRMYGLTIYQPIWYTSTAVVGVKGIVLSMLCCFLDTEVLHGTCCPSSGNVTETRDHRNGLRERQTRRDEEGGVDLYGGDRGFSAGRRERDEEGGGGDRSNRRMGRPVSDAEHIEIDELASCRGIASETKDVNKTLRVLHNVFVVNLAVADFLVTAYFLPLQVSAFVDGKYPVSDSSACQFVGFSIVWLFIKVCHQRVYHQIFSKTNTLLACGAVWVLAFLCTFPPLVGWGRFHFDEKNHYCGFDRSADLGYTLFLLCVSIALPAALIFICNFAIYRHVLLSKRRVMSFATGTQPKLSDASVPASKPTTGQGTGSVSDLSQTSQDQSHPSTSKAQEESTIHSDSKRNSVTSERRKAFLTVSFANDVRRFMSTHKQKTISAAEQIESNERCSQNTSSVADIEPRVVPTEPPTNPSARTHARGRSPHKLASGTSTSSVAPPKLGSVLTEPPPDPAAGTSATSRPLHDPKAAPRTELDLATSPSSVATLNPGADPPNPSAGTSARSCRTQHYPKAASTTEQTFATSSSSAATLKPEADPPNHSAATLKPEADPPNHSAGTSASSRTQHYPKAASRTELAFVKSTFVIFISFSILMSPYMICALGDRRTEWPALVHIICSYTSYAHCCVNCVVYGFMSRQFRNGYKTLMMKLRCWESVAVRRQGLIAALRNPTNAARS</sequence>
<dbReference type="GO" id="GO:0016020">
    <property type="term" value="C:membrane"/>
    <property type="evidence" value="ECO:0007669"/>
    <property type="project" value="UniProtKB-SubCell"/>
</dbReference>
<dbReference type="InterPro" id="IPR017983">
    <property type="entry name" value="GPCR_2_secretin-like_CS"/>
</dbReference>
<comment type="subcellular location">
    <subcellularLocation>
        <location evidence="1">Membrane</location>
        <topology evidence="1">Multi-pass membrane protein</topology>
    </subcellularLocation>
</comment>
<dbReference type="InterPro" id="IPR000276">
    <property type="entry name" value="GPCR_Rhodpsn"/>
</dbReference>
<dbReference type="SUPFAM" id="SSF111418">
    <property type="entry name" value="Hormone receptor domain"/>
    <property type="match status" value="1"/>
</dbReference>
<feature type="transmembrane region" description="Helical" evidence="10">
    <location>
        <begin position="1092"/>
        <end position="1115"/>
    </location>
</feature>
<feature type="domain" description="G-protein coupled receptors family 2 profile 1" evidence="11">
    <location>
        <begin position="23"/>
        <end position="103"/>
    </location>
</feature>
<keyword evidence="6" id="KW-0675">Receptor</keyword>
<dbReference type="Gene3D" id="4.10.1240.10">
    <property type="entry name" value="GPCR, family 2, extracellular hormone receptor domain"/>
    <property type="match status" value="1"/>
</dbReference>
<keyword evidence="2 10" id="KW-0812">Transmembrane</keyword>
<dbReference type="Pfam" id="PF02793">
    <property type="entry name" value="HRM"/>
    <property type="match status" value="1"/>
</dbReference>
<evidence type="ECO:0000259" key="12">
    <source>
        <dbReference type="PROSITE" id="PS50261"/>
    </source>
</evidence>
<feature type="region of interest" description="Disordered" evidence="9">
    <location>
        <begin position="534"/>
        <end position="590"/>
    </location>
</feature>
<dbReference type="PROSITE" id="PS50227">
    <property type="entry name" value="G_PROTEIN_RECEP_F2_3"/>
    <property type="match status" value="1"/>
</dbReference>
<dbReference type="SMART" id="SM00008">
    <property type="entry name" value="HormR"/>
    <property type="match status" value="1"/>
</dbReference>
<feature type="compositionally biased region" description="Basic and acidic residues" evidence="9">
    <location>
        <begin position="817"/>
        <end position="834"/>
    </location>
</feature>
<evidence type="ECO:0000313" key="13">
    <source>
        <dbReference type="EMBL" id="KAK7464572.1"/>
    </source>
</evidence>
<feature type="transmembrane region" description="Helical" evidence="10">
    <location>
        <begin position="337"/>
        <end position="359"/>
    </location>
</feature>
<feature type="region of interest" description="Disordered" evidence="9">
    <location>
        <begin position="863"/>
        <end position="1048"/>
    </location>
</feature>
<feature type="compositionally biased region" description="Low complexity" evidence="9">
    <location>
        <begin position="995"/>
        <end position="1012"/>
    </location>
</feature>
<keyword evidence="7" id="KW-0325">Glycoprotein</keyword>
<feature type="domain" description="G-protein coupled receptors family 2 profile 2" evidence="12">
    <location>
        <begin position="162"/>
        <end position="519"/>
    </location>
</feature>
<evidence type="ECO:0000256" key="9">
    <source>
        <dbReference type="SAM" id="MobiDB-lite"/>
    </source>
</evidence>
<feature type="compositionally biased region" description="Basic and acidic residues" evidence="9">
    <location>
        <begin position="536"/>
        <end position="554"/>
    </location>
</feature>
<gene>
    <name evidence="13" type="ORF">BaRGS_00037882</name>
</gene>
<dbReference type="InterPro" id="IPR017981">
    <property type="entry name" value="GPCR_2-like_7TM"/>
</dbReference>
<comment type="caution">
    <text evidence="13">The sequence shown here is derived from an EMBL/GenBank/DDBJ whole genome shotgun (WGS) entry which is preliminary data.</text>
</comment>
<evidence type="ECO:0000256" key="4">
    <source>
        <dbReference type="ARBA" id="ARBA00023040"/>
    </source>
</evidence>
<feature type="compositionally biased region" description="Basic and acidic residues" evidence="9">
    <location>
        <begin position="945"/>
        <end position="957"/>
    </location>
</feature>
<dbReference type="Gene3D" id="1.20.1070.10">
    <property type="entry name" value="Rhodopsin 7-helix transmembrane proteins"/>
    <property type="match status" value="3"/>
</dbReference>
<feature type="region of interest" description="Disordered" evidence="9">
    <location>
        <begin position="242"/>
        <end position="272"/>
    </location>
</feature>
<feature type="compositionally biased region" description="Polar residues" evidence="9">
    <location>
        <begin position="979"/>
        <end position="989"/>
    </location>
</feature>
<feature type="transmembrane region" description="Helical" evidence="10">
    <location>
        <begin position="163"/>
        <end position="187"/>
    </location>
</feature>
<feature type="transmembrane region" description="Helical" evidence="10">
    <location>
        <begin position="1059"/>
        <end position="1080"/>
    </location>
</feature>
<accession>A0ABD0J8T7</accession>
<keyword evidence="4" id="KW-0297">G-protein coupled receptor</keyword>
<reference evidence="13 14" key="1">
    <citation type="journal article" date="2023" name="Sci. Data">
        <title>Genome assembly of the Korean intertidal mud-creeper Batillaria attramentaria.</title>
        <authorList>
            <person name="Patra A.K."/>
            <person name="Ho P.T."/>
            <person name="Jun S."/>
            <person name="Lee S.J."/>
            <person name="Kim Y."/>
            <person name="Won Y.J."/>
        </authorList>
    </citation>
    <scope>NUCLEOTIDE SEQUENCE [LARGE SCALE GENOMIC DNA]</scope>
    <source>
        <strain evidence="13">Wonlab-2016</strain>
    </source>
</reference>
<evidence type="ECO:0000256" key="8">
    <source>
        <dbReference type="ARBA" id="ARBA00023224"/>
    </source>
</evidence>
<keyword evidence="3 10" id="KW-1133">Transmembrane helix</keyword>
<feature type="transmembrane region" description="Helical" evidence="10">
    <location>
        <begin position="462"/>
        <end position="484"/>
    </location>
</feature>
<name>A0ABD0J8T7_9CAEN</name>
<feature type="transmembrane region" description="Helical" evidence="10">
    <location>
        <begin position="733"/>
        <end position="758"/>
    </location>
</feature>
<evidence type="ECO:0000256" key="6">
    <source>
        <dbReference type="ARBA" id="ARBA00023170"/>
    </source>
</evidence>
<evidence type="ECO:0000256" key="10">
    <source>
        <dbReference type="SAM" id="Phobius"/>
    </source>
</evidence>
<organism evidence="13 14">
    <name type="scientific">Batillaria attramentaria</name>
    <dbReference type="NCBI Taxonomy" id="370345"/>
    <lineage>
        <taxon>Eukaryota</taxon>
        <taxon>Metazoa</taxon>
        <taxon>Spiralia</taxon>
        <taxon>Lophotrochozoa</taxon>
        <taxon>Mollusca</taxon>
        <taxon>Gastropoda</taxon>
        <taxon>Caenogastropoda</taxon>
        <taxon>Sorbeoconcha</taxon>
        <taxon>Cerithioidea</taxon>
        <taxon>Batillariidae</taxon>
        <taxon>Batillaria</taxon>
    </lineage>
</organism>
<feature type="transmembrane region" description="Helical" evidence="10">
    <location>
        <begin position="690"/>
        <end position="713"/>
    </location>
</feature>
<keyword evidence="5 10" id="KW-0472">Membrane</keyword>
<evidence type="ECO:0000256" key="5">
    <source>
        <dbReference type="ARBA" id="ARBA00023136"/>
    </source>
</evidence>
<dbReference type="EMBL" id="JACVVK020000585">
    <property type="protein sequence ID" value="KAK7464572.1"/>
    <property type="molecule type" value="Genomic_DNA"/>
</dbReference>
<dbReference type="Pfam" id="PF00001">
    <property type="entry name" value="7tm_1"/>
    <property type="match status" value="1"/>
</dbReference>
<dbReference type="PROSITE" id="PS00649">
    <property type="entry name" value="G_PROTEIN_RECEP_F2_1"/>
    <property type="match status" value="1"/>
</dbReference>
<dbReference type="InterPro" id="IPR050125">
    <property type="entry name" value="GPCR_opsins"/>
</dbReference>
<dbReference type="AlphaFoldDB" id="A0ABD0J8T7"/>
<dbReference type="Proteomes" id="UP001519460">
    <property type="component" value="Unassembled WGS sequence"/>
</dbReference>
<feature type="transmembrane region" description="Helical" evidence="10">
    <location>
        <begin position="621"/>
        <end position="641"/>
    </location>
</feature>
<feature type="transmembrane region" description="Helical" evidence="10">
    <location>
        <begin position="371"/>
        <end position="395"/>
    </location>
</feature>
<dbReference type="SUPFAM" id="SSF81321">
    <property type="entry name" value="Family A G protein-coupled receptor-like"/>
    <property type="match status" value="1"/>
</dbReference>
<evidence type="ECO:0000259" key="11">
    <source>
        <dbReference type="PROSITE" id="PS50227"/>
    </source>
</evidence>
<dbReference type="Pfam" id="PF00002">
    <property type="entry name" value="7tm_2"/>
    <property type="match status" value="1"/>
</dbReference>
<feature type="transmembrane region" description="Helical" evidence="10">
    <location>
        <begin position="661"/>
        <end position="678"/>
    </location>
</feature>